<reference evidence="1" key="1">
    <citation type="submission" date="2015-06" db="UniProtKB">
        <authorList>
            <consortium name="EnsemblPlants"/>
        </authorList>
    </citation>
    <scope>IDENTIFICATION</scope>
</reference>
<dbReference type="InterPro" id="IPR000182">
    <property type="entry name" value="GNAT_dom"/>
</dbReference>
<dbReference type="InterPro" id="IPR016181">
    <property type="entry name" value="Acyl_CoA_acyltransferase"/>
</dbReference>
<dbReference type="GO" id="GO:0016747">
    <property type="term" value="F:acyltransferase activity, transferring groups other than amino-acyl groups"/>
    <property type="evidence" value="ECO:0007669"/>
    <property type="project" value="InterPro"/>
</dbReference>
<sequence>MEDAEGKPRVIIREYSPSTDRAGTEAVDRECEVGQPGGMSLHADLLGDPVARIRHSPAYLMLVAETSAQPGRIVGLIRGTVKSVATGKSCPGAPAFASVGYILGLRVSPSHRRMGVALRLVGHLERWFALMGAEYAYMATDKSNEASVQLFTGRCGYSKFRTPSLLVHPVHAHRLRAPRRAAVLPLDARDAEQLYRRRFGHVELFPADIGAVLANRLSLGTFLAVVDEGFKWRGVEHFLASPPASWAVASLEEKKRKWWAAVSQWIHHGTYRIDETEKRDATRMAIESQPSHLGYYHAHMQLLPDVYSYNAHFPSVRAQLDQSMGKVKTDILAWINDVEEEADKDQCLNLLGQMELVDDTDLNIGYDCDFLTVEVYICTLRHFINAVSGSKSDPARAYRV</sequence>
<dbReference type="PANTHER" id="PTHR47370:SF10">
    <property type="entry name" value="N-ACETYLTRANSFERASE HLS1-RELATED"/>
    <property type="match status" value="1"/>
</dbReference>
<evidence type="ECO:0000313" key="1">
    <source>
        <dbReference type="EnsemblPlants" id="EMT24699"/>
    </source>
</evidence>
<dbReference type="CDD" id="cd04301">
    <property type="entry name" value="NAT_SF"/>
    <property type="match status" value="1"/>
</dbReference>
<dbReference type="SUPFAM" id="SSF55729">
    <property type="entry name" value="Acyl-CoA N-acyltransferases (Nat)"/>
    <property type="match status" value="1"/>
</dbReference>
<name>M8BRU3_AEGTA</name>
<dbReference type="FunFam" id="3.40.630.30:FF:000116">
    <property type="entry name" value="Putative N-acetyltransferase HLS1"/>
    <property type="match status" value="1"/>
</dbReference>
<dbReference type="EnsemblPlants" id="EMT24699">
    <property type="protein sequence ID" value="EMT24699"/>
    <property type="gene ID" value="F775_12300"/>
</dbReference>
<protein>
    <submittedName>
        <fullName evidence="1">Uncharacterized protein</fullName>
    </submittedName>
</protein>
<organism evidence="1">
    <name type="scientific">Aegilops tauschii</name>
    <name type="common">Tausch's goatgrass</name>
    <name type="synonym">Aegilops squarrosa</name>
    <dbReference type="NCBI Taxonomy" id="37682"/>
    <lineage>
        <taxon>Eukaryota</taxon>
        <taxon>Viridiplantae</taxon>
        <taxon>Streptophyta</taxon>
        <taxon>Embryophyta</taxon>
        <taxon>Tracheophyta</taxon>
        <taxon>Spermatophyta</taxon>
        <taxon>Magnoliopsida</taxon>
        <taxon>Liliopsida</taxon>
        <taxon>Poales</taxon>
        <taxon>Poaceae</taxon>
        <taxon>BOP clade</taxon>
        <taxon>Pooideae</taxon>
        <taxon>Triticodae</taxon>
        <taxon>Triticeae</taxon>
        <taxon>Triticinae</taxon>
        <taxon>Aegilops</taxon>
    </lineage>
</organism>
<accession>M8BRU3</accession>
<dbReference type="AlphaFoldDB" id="M8BRU3"/>
<dbReference type="PANTHER" id="PTHR47370">
    <property type="entry name" value="ACYL-COA N-ACYLTRANSFERASES (NAT) SUPERFAMILY PROTEIN"/>
    <property type="match status" value="1"/>
</dbReference>
<dbReference type="Gene3D" id="3.40.630.30">
    <property type="match status" value="1"/>
</dbReference>
<dbReference type="PROSITE" id="PS51186">
    <property type="entry name" value="GNAT"/>
    <property type="match status" value="1"/>
</dbReference>
<proteinExistence type="predicted"/>
<dbReference type="InterPro" id="IPR052810">
    <property type="entry name" value="Plant_NAT"/>
</dbReference>
<dbReference type="Pfam" id="PF00583">
    <property type="entry name" value="Acetyltransf_1"/>
    <property type="match status" value="1"/>
</dbReference>